<comment type="caution">
    <text evidence="2">The sequence shown here is derived from an EMBL/GenBank/DDBJ whole genome shotgun (WGS) entry which is preliminary data.</text>
</comment>
<evidence type="ECO:0000313" key="2">
    <source>
        <dbReference type="EMBL" id="MBD8082047.1"/>
    </source>
</evidence>
<dbReference type="EMBL" id="JACYFS010000001">
    <property type="protein sequence ID" value="MBD8082047.1"/>
    <property type="molecule type" value="Genomic_DNA"/>
</dbReference>
<evidence type="ECO:0000256" key="1">
    <source>
        <dbReference type="SAM" id="SignalP"/>
    </source>
</evidence>
<sequence>MKNSIIILISALLGVSSLSAQVGIGTTSPNSSAALDVFSSNKGILLPRLNLSGRNDAATISAPTNGLIAFNLAAAGTTPNAVLANSLYFRQNNIWQKFASATELANLAFSSQYVLESFTQQPFTTTQLTAVNSSDTSDIPVTWTAADIYLDNTDDVELSTAQDFRVLTTGQYRILANFTFNPRRNVTANNSNYTAVAFTVMKSTDNGTVWTAVAGTAMPFDNAASNEVQTIIIPRTILSFNQNDLIRIVMTKPGGGATPNYGTGSGVMSKASNDITKLIRIRKIN</sequence>
<gene>
    <name evidence="2" type="ORF">IC610_06355</name>
</gene>
<name>A0ABR8Z9Y3_9FLAO</name>
<proteinExistence type="predicted"/>
<dbReference type="RefSeq" id="WP_191735719.1">
    <property type="nucleotide sequence ID" value="NZ_JACYFS010000001.1"/>
</dbReference>
<protein>
    <recommendedName>
        <fullName evidence="4">Discoidin domain-containing protein</fullName>
    </recommendedName>
</protein>
<dbReference type="Proteomes" id="UP000637299">
    <property type="component" value="Unassembled WGS sequence"/>
</dbReference>
<keyword evidence="1" id="KW-0732">Signal</keyword>
<evidence type="ECO:0008006" key="4">
    <source>
        <dbReference type="Google" id="ProtNLM"/>
    </source>
</evidence>
<accession>A0ABR8Z9Y3</accession>
<organism evidence="2 3">
    <name type="scientific">Chryseobacterium caseinilyticum</name>
    <dbReference type="NCBI Taxonomy" id="2771428"/>
    <lineage>
        <taxon>Bacteria</taxon>
        <taxon>Pseudomonadati</taxon>
        <taxon>Bacteroidota</taxon>
        <taxon>Flavobacteriia</taxon>
        <taxon>Flavobacteriales</taxon>
        <taxon>Weeksellaceae</taxon>
        <taxon>Chryseobacterium group</taxon>
        <taxon>Chryseobacterium</taxon>
    </lineage>
</organism>
<evidence type="ECO:0000313" key="3">
    <source>
        <dbReference type="Proteomes" id="UP000637299"/>
    </source>
</evidence>
<keyword evidence="3" id="KW-1185">Reference proteome</keyword>
<reference evidence="2 3" key="1">
    <citation type="submission" date="2020-09" db="EMBL/GenBank/DDBJ databases">
        <title>Genome seq and assembly of Chryseobacterium sp.</title>
        <authorList>
            <person name="Chhetri G."/>
        </authorList>
    </citation>
    <scope>NUCLEOTIDE SEQUENCE [LARGE SCALE GENOMIC DNA]</scope>
    <source>
        <strain evidence="2 3">GCR10</strain>
    </source>
</reference>
<feature type="chain" id="PRO_5046501262" description="Discoidin domain-containing protein" evidence="1">
    <location>
        <begin position="21"/>
        <end position="285"/>
    </location>
</feature>
<feature type="signal peptide" evidence="1">
    <location>
        <begin position="1"/>
        <end position="20"/>
    </location>
</feature>